<sequence>MYLSVFFKLAVFGDFKLLFEEILLLKLFIKKNIMDRKTIAIISYITIIGWLIAYFQYKDKTKDAFVSYHLKQSLGITIISILLGLVLNIVVIAVPALAVLTYANIFILILWILGIVNAVKEEMKPVPVVGTIFEKKFSFLD</sequence>
<gene>
    <name evidence="6" type="ORF">HMPREF0765_4647</name>
</gene>
<evidence type="ECO:0000256" key="5">
    <source>
        <dbReference type="SAM" id="Phobius"/>
    </source>
</evidence>
<feature type="transmembrane region" description="Helical" evidence="5">
    <location>
        <begin position="39"/>
        <end position="57"/>
    </location>
</feature>
<name>C2G4Z1_SPHSI</name>
<dbReference type="EMBL" id="ACHB01000100">
    <property type="protein sequence ID" value="EEI89742.1"/>
    <property type="molecule type" value="Genomic_DNA"/>
</dbReference>
<evidence type="ECO:0000256" key="2">
    <source>
        <dbReference type="ARBA" id="ARBA00022692"/>
    </source>
</evidence>
<dbReference type="Proteomes" id="UP000006241">
    <property type="component" value="Unassembled WGS sequence"/>
</dbReference>
<evidence type="ECO:0000256" key="3">
    <source>
        <dbReference type="ARBA" id="ARBA00022989"/>
    </source>
</evidence>
<keyword evidence="3 5" id="KW-1133">Transmembrane helix</keyword>
<keyword evidence="4 5" id="KW-0472">Membrane</keyword>
<evidence type="ECO:0000313" key="7">
    <source>
        <dbReference type="Proteomes" id="UP000006241"/>
    </source>
</evidence>
<dbReference type="Pfam" id="PF09685">
    <property type="entry name" value="MamF_MmsF"/>
    <property type="match status" value="1"/>
</dbReference>
<comment type="subcellular location">
    <subcellularLocation>
        <location evidence="1">Membrane</location>
        <topology evidence="1">Multi-pass membrane protein</topology>
    </subcellularLocation>
</comment>
<keyword evidence="2 5" id="KW-0812">Transmembrane</keyword>
<protein>
    <recommendedName>
        <fullName evidence="8">Chloroplast import component protein (Tic20)</fullName>
    </recommendedName>
</protein>
<evidence type="ECO:0000256" key="4">
    <source>
        <dbReference type="ARBA" id="ARBA00023136"/>
    </source>
</evidence>
<dbReference type="InterPro" id="IPR019109">
    <property type="entry name" value="MamF_MmsF"/>
</dbReference>
<accession>C2G4Z1</accession>
<evidence type="ECO:0008006" key="8">
    <source>
        <dbReference type="Google" id="ProtNLM"/>
    </source>
</evidence>
<comment type="caution">
    <text evidence="6">The sequence shown here is derived from an EMBL/GenBank/DDBJ whole genome shotgun (WGS) entry which is preliminary data.</text>
</comment>
<evidence type="ECO:0000256" key="1">
    <source>
        <dbReference type="ARBA" id="ARBA00004141"/>
    </source>
</evidence>
<feature type="transmembrane region" description="Helical" evidence="5">
    <location>
        <begin position="101"/>
        <end position="119"/>
    </location>
</feature>
<dbReference type="HOGENOM" id="CLU_095018_2_1_10"/>
<evidence type="ECO:0000313" key="6">
    <source>
        <dbReference type="EMBL" id="EEI89742.1"/>
    </source>
</evidence>
<organism evidence="6 7">
    <name type="scientific">Sphingobacterium spiritivorum ATCC 33300</name>
    <dbReference type="NCBI Taxonomy" id="525372"/>
    <lineage>
        <taxon>Bacteria</taxon>
        <taxon>Pseudomonadati</taxon>
        <taxon>Bacteroidota</taxon>
        <taxon>Sphingobacteriia</taxon>
        <taxon>Sphingobacteriales</taxon>
        <taxon>Sphingobacteriaceae</taxon>
        <taxon>Sphingobacterium</taxon>
    </lineage>
</organism>
<feature type="transmembrane region" description="Helical" evidence="5">
    <location>
        <begin position="73"/>
        <end position="94"/>
    </location>
</feature>
<dbReference type="AlphaFoldDB" id="C2G4Z1"/>
<proteinExistence type="predicted"/>
<reference evidence="6 7" key="1">
    <citation type="submission" date="2009-01" db="EMBL/GenBank/DDBJ databases">
        <authorList>
            <person name="Qin X."/>
            <person name="Bachman B."/>
            <person name="Battles P."/>
            <person name="Bell A."/>
            <person name="Bess C."/>
            <person name="Bickham C."/>
            <person name="Chaboub L."/>
            <person name="Chen D."/>
            <person name="Coyle M."/>
            <person name="Deiros D.R."/>
            <person name="Dinh H."/>
            <person name="Forbes L."/>
            <person name="Fowler G."/>
            <person name="Francisco L."/>
            <person name="Fu Q."/>
            <person name="Gubbala S."/>
            <person name="Hale W."/>
            <person name="Han Y."/>
            <person name="Hemphill L."/>
            <person name="Highlander S.K."/>
            <person name="Hirani K."/>
            <person name="Hogues M."/>
            <person name="Jackson L."/>
            <person name="Jakkamsetti A."/>
            <person name="Javaid M."/>
            <person name="Jiang H."/>
            <person name="Korchina V."/>
            <person name="Kovar C."/>
            <person name="Lara F."/>
            <person name="Lee S."/>
            <person name="Mata R."/>
            <person name="Mathew T."/>
            <person name="Moen C."/>
            <person name="Morales K."/>
            <person name="Munidasa M."/>
            <person name="Nazareth L."/>
            <person name="Ngo R."/>
            <person name="Nguyen L."/>
            <person name="Okwuonu G."/>
            <person name="Ongeri F."/>
            <person name="Patil S."/>
            <person name="Petrosino J."/>
            <person name="Pham C."/>
            <person name="Pham P."/>
            <person name="Pu L.-L."/>
            <person name="Puazo M."/>
            <person name="Raj R."/>
            <person name="Reid J."/>
            <person name="Rouhana J."/>
            <person name="Saada N."/>
            <person name="Shang Y."/>
            <person name="Simmons D."/>
            <person name="Thornton R."/>
            <person name="Warren J."/>
            <person name="Weissenberger G."/>
            <person name="Zhang J."/>
            <person name="Zhang L."/>
            <person name="Zhou C."/>
            <person name="Zhu D."/>
            <person name="Muzny D."/>
            <person name="Worley K."/>
            <person name="Gibbs R."/>
        </authorList>
    </citation>
    <scope>NUCLEOTIDE SEQUENCE [LARGE SCALE GENOMIC DNA]</scope>
    <source>
        <strain evidence="6 7">ATCC 33300</strain>
    </source>
</reference>